<accession>A0A7Y8CC25</accession>
<dbReference type="FunFam" id="1.10.10.60:FF:000132">
    <property type="entry name" value="AraC family transcriptional regulator"/>
    <property type="match status" value="1"/>
</dbReference>
<evidence type="ECO:0000313" key="9">
    <source>
        <dbReference type="Proteomes" id="UP000517547"/>
    </source>
</evidence>
<dbReference type="GO" id="GO:0043565">
    <property type="term" value="F:sequence-specific DNA binding"/>
    <property type="evidence" value="ECO:0007669"/>
    <property type="project" value="InterPro"/>
</dbReference>
<dbReference type="InterPro" id="IPR018062">
    <property type="entry name" value="HTH_AraC-typ_CS"/>
</dbReference>
<dbReference type="InterPro" id="IPR020449">
    <property type="entry name" value="Tscrpt_reg_AraC-type_HTH"/>
</dbReference>
<feature type="domain" description="HTH araC/xylS-type" evidence="7">
    <location>
        <begin position="170"/>
        <end position="270"/>
    </location>
</feature>
<gene>
    <name evidence="8" type="ORF">HX845_07010</name>
</gene>
<keyword evidence="1" id="KW-0678">Repressor</keyword>
<dbReference type="EMBL" id="JACAQE010000002">
    <property type="protein sequence ID" value="NWC13379.1"/>
    <property type="molecule type" value="Genomic_DNA"/>
</dbReference>
<keyword evidence="4" id="KW-0010">Activator</keyword>
<keyword evidence="5" id="KW-0804">Transcription</keyword>
<dbReference type="SMART" id="SM00342">
    <property type="entry name" value="HTH_ARAC"/>
    <property type="match status" value="1"/>
</dbReference>
<dbReference type="SUPFAM" id="SSF51182">
    <property type="entry name" value="RmlC-like cupins"/>
    <property type="match status" value="1"/>
</dbReference>
<dbReference type="Proteomes" id="UP000517547">
    <property type="component" value="Unassembled WGS sequence"/>
</dbReference>
<dbReference type="SUPFAM" id="SSF46689">
    <property type="entry name" value="Homeodomain-like"/>
    <property type="match status" value="1"/>
</dbReference>
<dbReference type="PRINTS" id="PR00032">
    <property type="entry name" value="HTHARAC"/>
</dbReference>
<feature type="region of interest" description="Disordered" evidence="6">
    <location>
        <begin position="1"/>
        <end position="20"/>
    </location>
</feature>
<dbReference type="GeneID" id="57658937"/>
<dbReference type="PROSITE" id="PS00041">
    <property type="entry name" value="HTH_ARAC_FAMILY_1"/>
    <property type="match status" value="1"/>
</dbReference>
<protein>
    <submittedName>
        <fullName evidence="8">Helix-turn-helix transcriptional regulator</fullName>
    </submittedName>
</protein>
<evidence type="ECO:0000313" key="8">
    <source>
        <dbReference type="EMBL" id="NWC13379.1"/>
    </source>
</evidence>
<dbReference type="Gene3D" id="1.10.10.60">
    <property type="entry name" value="Homeodomain-like"/>
    <property type="match status" value="1"/>
</dbReference>
<organism evidence="8 9">
    <name type="scientific">Pseudomonas gingeri</name>
    <dbReference type="NCBI Taxonomy" id="117681"/>
    <lineage>
        <taxon>Bacteria</taxon>
        <taxon>Pseudomonadati</taxon>
        <taxon>Pseudomonadota</taxon>
        <taxon>Gammaproteobacteria</taxon>
        <taxon>Pseudomonadales</taxon>
        <taxon>Pseudomonadaceae</taxon>
        <taxon>Pseudomonas</taxon>
    </lineage>
</organism>
<dbReference type="AlphaFoldDB" id="A0A7Y8CC25"/>
<evidence type="ECO:0000256" key="4">
    <source>
        <dbReference type="ARBA" id="ARBA00023159"/>
    </source>
</evidence>
<dbReference type="InterPro" id="IPR003313">
    <property type="entry name" value="AraC-bd"/>
</dbReference>
<reference evidence="8 9" key="1">
    <citation type="submission" date="2020-04" db="EMBL/GenBank/DDBJ databases">
        <title>Molecular characterization of pseudomonads from Agaricus bisporus reveal novel blotch 2 pathogens in Western Europe.</title>
        <authorList>
            <person name="Taparia T."/>
            <person name="Krijger M."/>
            <person name="Haynes E."/>
            <person name="Elpinstone J.G."/>
            <person name="Noble R."/>
            <person name="Van Der Wolf J."/>
        </authorList>
    </citation>
    <scope>NUCLEOTIDE SEQUENCE [LARGE SCALE GENOMIC DNA]</scope>
    <source>
        <strain evidence="8 9">IPO3738</strain>
    </source>
</reference>
<dbReference type="InterPro" id="IPR009057">
    <property type="entry name" value="Homeodomain-like_sf"/>
</dbReference>
<evidence type="ECO:0000256" key="3">
    <source>
        <dbReference type="ARBA" id="ARBA00023125"/>
    </source>
</evidence>
<dbReference type="PANTHER" id="PTHR11019:SF159">
    <property type="entry name" value="TRANSCRIPTIONAL REGULATOR-RELATED"/>
    <property type="match status" value="1"/>
</dbReference>
<keyword evidence="3" id="KW-0238">DNA-binding</keyword>
<dbReference type="Pfam" id="PF02311">
    <property type="entry name" value="AraC_binding"/>
    <property type="match status" value="1"/>
</dbReference>
<evidence type="ECO:0000256" key="5">
    <source>
        <dbReference type="ARBA" id="ARBA00023163"/>
    </source>
</evidence>
<dbReference type="PANTHER" id="PTHR11019">
    <property type="entry name" value="HTH-TYPE TRANSCRIPTIONAL REGULATOR NIMR"/>
    <property type="match status" value="1"/>
</dbReference>
<dbReference type="GO" id="GO:0009893">
    <property type="term" value="P:positive regulation of metabolic process"/>
    <property type="evidence" value="ECO:0007669"/>
    <property type="project" value="UniProtKB-ARBA"/>
</dbReference>
<dbReference type="InterPro" id="IPR018060">
    <property type="entry name" value="HTH_AraC"/>
</dbReference>
<name>A0A7Y8CC25_9PSED</name>
<comment type="caution">
    <text evidence="8">The sequence shown here is derived from an EMBL/GenBank/DDBJ whole genome shotgun (WGS) entry which is preliminary data.</text>
</comment>
<evidence type="ECO:0000256" key="6">
    <source>
        <dbReference type="SAM" id="MobiDB-lite"/>
    </source>
</evidence>
<sequence length="271" mass="30760">MNAKIRRQSDTFNAHGKSDDYNDYQDVPRLITAFSRDQKAGSYNVPHSHPRGQFLYASEGLMRVASGNGIWSIPPQRGLWIPAGIVHDQIMLTDTRMRTLYIERSQADQLGTRVKVIEVDTLLRELILALAEQPMVYPDDVHNTSLVALILHKLEHSRTVPLEIPWPQDRRLVSICQQILESPAMPQTIEQWSEVVGASTRTLIRLFIKETGITYRQWVQQVRLAQALIMLEAGEPINRIADSLGFASPSAFSAMFKRILGESPRDYLDRG</sequence>
<dbReference type="InterPro" id="IPR011051">
    <property type="entry name" value="RmlC_Cupin_sf"/>
</dbReference>
<dbReference type="CDD" id="cd06124">
    <property type="entry name" value="cupin_NimR-like_N"/>
    <property type="match status" value="1"/>
</dbReference>
<evidence type="ECO:0000256" key="2">
    <source>
        <dbReference type="ARBA" id="ARBA00023015"/>
    </source>
</evidence>
<dbReference type="Pfam" id="PF12833">
    <property type="entry name" value="HTH_18"/>
    <property type="match status" value="1"/>
</dbReference>
<dbReference type="GO" id="GO:0003700">
    <property type="term" value="F:DNA-binding transcription factor activity"/>
    <property type="evidence" value="ECO:0007669"/>
    <property type="project" value="InterPro"/>
</dbReference>
<evidence type="ECO:0000259" key="7">
    <source>
        <dbReference type="PROSITE" id="PS01124"/>
    </source>
</evidence>
<dbReference type="RefSeq" id="WP_017128554.1">
    <property type="nucleotide sequence ID" value="NZ_JACAOK010000005.1"/>
</dbReference>
<keyword evidence="2" id="KW-0805">Transcription regulation</keyword>
<dbReference type="Gene3D" id="2.60.120.10">
    <property type="entry name" value="Jelly Rolls"/>
    <property type="match status" value="1"/>
</dbReference>
<dbReference type="PROSITE" id="PS01124">
    <property type="entry name" value="HTH_ARAC_FAMILY_2"/>
    <property type="match status" value="1"/>
</dbReference>
<evidence type="ECO:0000256" key="1">
    <source>
        <dbReference type="ARBA" id="ARBA00022491"/>
    </source>
</evidence>
<dbReference type="InterPro" id="IPR014710">
    <property type="entry name" value="RmlC-like_jellyroll"/>
</dbReference>
<proteinExistence type="predicted"/>